<dbReference type="SUPFAM" id="SSF52540">
    <property type="entry name" value="P-loop containing nucleoside triphosphate hydrolases"/>
    <property type="match status" value="1"/>
</dbReference>
<sequence>MYSNVQMTHRLVARLAYTTTNKSIARLASIEIHTSTFNTEYGVFRYGIKKHECITFQSLDCDEPSYDQYEQTMDTIGCSPDSSQPANVLEGMNILLRGALGTGEKTVAHAICNMLKRPMLDVRANDIPYLADLAIEWNALVVIDHGDALLKPFSAAIKFLDLDLAACRQCWLQVDNLSTISSSKHAPVPTMRDTKMWTFLWEIEKISW</sequence>
<organism evidence="1 2">
    <name type="scientific">Suillus plorans</name>
    <dbReference type="NCBI Taxonomy" id="116603"/>
    <lineage>
        <taxon>Eukaryota</taxon>
        <taxon>Fungi</taxon>
        <taxon>Dikarya</taxon>
        <taxon>Basidiomycota</taxon>
        <taxon>Agaricomycotina</taxon>
        <taxon>Agaricomycetes</taxon>
        <taxon>Agaricomycetidae</taxon>
        <taxon>Boletales</taxon>
        <taxon>Suillineae</taxon>
        <taxon>Suillaceae</taxon>
        <taxon>Suillus</taxon>
    </lineage>
</organism>
<dbReference type="InterPro" id="IPR027417">
    <property type="entry name" value="P-loop_NTPase"/>
</dbReference>
<keyword evidence="2" id="KW-1185">Reference proteome</keyword>
<name>A0A9P7AHG6_9AGAM</name>
<dbReference type="RefSeq" id="XP_041156076.1">
    <property type="nucleotide sequence ID" value="XM_041300560.1"/>
</dbReference>
<dbReference type="OrthoDB" id="2669270at2759"/>
<accession>A0A9P7AHG6</accession>
<comment type="caution">
    <text evidence="1">The sequence shown here is derived from an EMBL/GenBank/DDBJ whole genome shotgun (WGS) entry which is preliminary data.</text>
</comment>
<evidence type="ECO:0000313" key="1">
    <source>
        <dbReference type="EMBL" id="KAG1788929.1"/>
    </source>
</evidence>
<dbReference type="Proteomes" id="UP000719766">
    <property type="component" value="Unassembled WGS sequence"/>
</dbReference>
<gene>
    <name evidence="1" type="ORF">HD556DRAFT_1311678</name>
</gene>
<dbReference type="AlphaFoldDB" id="A0A9P7AHG6"/>
<reference evidence="1" key="1">
    <citation type="journal article" date="2020" name="New Phytol.">
        <title>Comparative genomics reveals dynamic genome evolution in host specialist ectomycorrhizal fungi.</title>
        <authorList>
            <person name="Lofgren L.A."/>
            <person name="Nguyen N.H."/>
            <person name="Vilgalys R."/>
            <person name="Ruytinx J."/>
            <person name="Liao H.L."/>
            <person name="Branco S."/>
            <person name="Kuo A."/>
            <person name="LaButti K."/>
            <person name="Lipzen A."/>
            <person name="Andreopoulos W."/>
            <person name="Pangilinan J."/>
            <person name="Riley R."/>
            <person name="Hundley H."/>
            <person name="Na H."/>
            <person name="Barry K."/>
            <person name="Grigoriev I.V."/>
            <person name="Stajich J.E."/>
            <person name="Kennedy P.G."/>
        </authorList>
    </citation>
    <scope>NUCLEOTIDE SEQUENCE</scope>
    <source>
        <strain evidence="1">S12</strain>
    </source>
</reference>
<proteinExistence type="predicted"/>
<dbReference type="GeneID" id="64594324"/>
<evidence type="ECO:0000313" key="2">
    <source>
        <dbReference type="Proteomes" id="UP000719766"/>
    </source>
</evidence>
<protein>
    <submittedName>
        <fullName evidence="1">Uncharacterized protein</fullName>
    </submittedName>
</protein>
<dbReference type="EMBL" id="JABBWE010000063">
    <property type="protein sequence ID" value="KAG1788929.1"/>
    <property type="molecule type" value="Genomic_DNA"/>
</dbReference>